<evidence type="ECO:0000313" key="2">
    <source>
        <dbReference type="Proteomes" id="UP000814033"/>
    </source>
</evidence>
<feature type="non-terminal residue" evidence="1">
    <location>
        <position position="56"/>
    </location>
</feature>
<dbReference type="EMBL" id="MU276005">
    <property type="protein sequence ID" value="KAI0043754.1"/>
    <property type="molecule type" value="Genomic_DNA"/>
</dbReference>
<reference evidence="1" key="2">
    <citation type="journal article" date="2022" name="New Phytol.">
        <title>Evolutionary transition to the ectomycorrhizal habit in the genomes of a hyperdiverse lineage of mushroom-forming fungi.</title>
        <authorList>
            <person name="Looney B."/>
            <person name="Miyauchi S."/>
            <person name="Morin E."/>
            <person name="Drula E."/>
            <person name="Courty P.E."/>
            <person name="Kohler A."/>
            <person name="Kuo A."/>
            <person name="LaButti K."/>
            <person name="Pangilinan J."/>
            <person name="Lipzen A."/>
            <person name="Riley R."/>
            <person name="Andreopoulos W."/>
            <person name="He G."/>
            <person name="Johnson J."/>
            <person name="Nolan M."/>
            <person name="Tritt A."/>
            <person name="Barry K.W."/>
            <person name="Grigoriev I.V."/>
            <person name="Nagy L.G."/>
            <person name="Hibbett D."/>
            <person name="Henrissat B."/>
            <person name="Matheny P.B."/>
            <person name="Labbe J."/>
            <person name="Martin F.M."/>
        </authorList>
    </citation>
    <scope>NUCLEOTIDE SEQUENCE</scope>
    <source>
        <strain evidence="1">FP105234-sp</strain>
    </source>
</reference>
<dbReference type="Proteomes" id="UP000814033">
    <property type="component" value="Unassembled WGS sequence"/>
</dbReference>
<reference evidence="1" key="1">
    <citation type="submission" date="2021-02" db="EMBL/GenBank/DDBJ databases">
        <authorList>
            <consortium name="DOE Joint Genome Institute"/>
            <person name="Ahrendt S."/>
            <person name="Looney B.P."/>
            <person name="Miyauchi S."/>
            <person name="Morin E."/>
            <person name="Drula E."/>
            <person name="Courty P.E."/>
            <person name="Chicoki N."/>
            <person name="Fauchery L."/>
            <person name="Kohler A."/>
            <person name="Kuo A."/>
            <person name="Labutti K."/>
            <person name="Pangilinan J."/>
            <person name="Lipzen A."/>
            <person name="Riley R."/>
            <person name="Andreopoulos W."/>
            <person name="He G."/>
            <person name="Johnson J."/>
            <person name="Barry K.W."/>
            <person name="Grigoriev I.V."/>
            <person name="Nagy L."/>
            <person name="Hibbett D."/>
            <person name="Henrissat B."/>
            <person name="Matheny P.B."/>
            <person name="Labbe J."/>
            <person name="Martin F."/>
        </authorList>
    </citation>
    <scope>NUCLEOTIDE SEQUENCE</scope>
    <source>
        <strain evidence="1">FP105234-sp</strain>
    </source>
</reference>
<name>A0ACB8RII9_9AGAM</name>
<evidence type="ECO:0000313" key="1">
    <source>
        <dbReference type="EMBL" id="KAI0043754.1"/>
    </source>
</evidence>
<accession>A0ACB8RII9</accession>
<proteinExistence type="predicted"/>
<sequence>INSAVAPISSLPNELLEDIFSEYARIMGSQAWIGILLVCRRWTNVALNHGKLWTAI</sequence>
<feature type="non-terminal residue" evidence="1">
    <location>
        <position position="1"/>
    </location>
</feature>
<gene>
    <name evidence="1" type="ORF">FA95DRAFT_1479281</name>
</gene>
<comment type="caution">
    <text evidence="1">The sequence shown here is derived from an EMBL/GenBank/DDBJ whole genome shotgun (WGS) entry which is preliminary data.</text>
</comment>
<keyword evidence="2" id="KW-1185">Reference proteome</keyword>
<protein>
    <submittedName>
        <fullName evidence="1">Uncharacterized protein</fullName>
    </submittedName>
</protein>
<organism evidence="1 2">
    <name type="scientific">Auriscalpium vulgare</name>
    <dbReference type="NCBI Taxonomy" id="40419"/>
    <lineage>
        <taxon>Eukaryota</taxon>
        <taxon>Fungi</taxon>
        <taxon>Dikarya</taxon>
        <taxon>Basidiomycota</taxon>
        <taxon>Agaricomycotina</taxon>
        <taxon>Agaricomycetes</taxon>
        <taxon>Russulales</taxon>
        <taxon>Auriscalpiaceae</taxon>
        <taxon>Auriscalpium</taxon>
    </lineage>
</organism>